<dbReference type="SMART" id="SM00267">
    <property type="entry name" value="GGDEF"/>
    <property type="match status" value="1"/>
</dbReference>
<feature type="transmembrane region" description="Helical" evidence="3">
    <location>
        <begin position="6"/>
        <end position="25"/>
    </location>
</feature>
<evidence type="ECO:0000313" key="6">
    <source>
        <dbReference type="Proteomes" id="UP000216998"/>
    </source>
</evidence>
<comment type="catalytic activity">
    <reaction evidence="2">
        <text>2 GTP = 3',3'-c-di-GMP + 2 diphosphate</text>
        <dbReference type="Rhea" id="RHEA:24898"/>
        <dbReference type="ChEBI" id="CHEBI:33019"/>
        <dbReference type="ChEBI" id="CHEBI:37565"/>
        <dbReference type="ChEBI" id="CHEBI:58805"/>
        <dbReference type="EC" id="2.7.7.65"/>
    </reaction>
</comment>
<keyword evidence="3" id="KW-1133">Transmembrane helix</keyword>
<dbReference type="InterPro" id="IPR029787">
    <property type="entry name" value="Nucleotide_cyclase"/>
</dbReference>
<dbReference type="InterPro" id="IPR043128">
    <property type="entry name" value="Rev_trsase/Diguanyl_cyclase"/>
</dbReference>
<dbReference type="Pfam" id="PF00990">
    <property type="entry name" value="GGDEF"/>
    <property type="match status" value="1"/>
</dbReference>
<dbReference type="FunFam" id="3.30.70.270:FF:000001">
    <property type="entry name" value="Diguanylate cyclase domain protein"/>
    <property type="match status" value="1"/>
</dbReference>
<keyword evidence="3" id="KW-0812">Transmembrane</keyword>
<dbReference type="OrthoDB" id="7366409at2"/>
<feature type="transmembrane region" description="Helical" evidence="3">
    <location>
        <begin position="189"/>
        <end position="212"/>
    </location>
</feature>
<evidence type="ECO:0000256" key="2">
    <source>
        <dbReference type="ARBA" id="ARBA00034247"/>
    </source>
</evidence>
<feature type="transmembrane region" description="Helical" evidence="3">
    <location>
        <begin position="123"/>
        <end position="143"/>
    </location>
</feature>
<dbReference type="PANTHER" id="PTHR45138:SF9">
    <property type="entry name" value="DIGUANYLATE CYCLASE DGCM-RELATED"/>
    <property type="match status" value="1"/>
</dbReference>
<feature type="transmembrane region" description="Helical" evidence="3">
    <location>
        <begin position="65"/>
        <end position="85"/>
    </location>
</feature>
<evidence type="ECO:0000313" key="5">
    <source>
        <dbReference type="EMBL" id="OYQ31712.1"/>
    </source>
</evidence>
<dbReference type="InterPro" id="IPR050469">
    <property type="entry name" value="Diguanylate_Cyclase"/>
</dbReference>
<feature type="transmembrane region" description="Helical" evidence="3">
    <location>
        <begin position="155"/>
        <end position="177"/>
    </location>
</feature>
<evidence type="ECO:0000259" key="4">
    <source>
        <dbReference type="PROSITE" id="PS50887"/>
    </source>
</evidence>
<reference evidence="5 6" key="1">
    <citation type="submission" date="2017-07" db="EMBL/GenBank/DDBJ databases">
        <title>Niveispirillum cyanobacteriorum sp. nov., isolated from cyanobacterial aggregates in a eutrophic lake.</title>
        <authorList>
            <person name="Cai H."/>
        </authorList>
    </citation>
    <scope>NUCLEOTIDE SEQUENCE [LARGE SCALE GENOMIC DNA]</scope>
    <source>
        <strain evidence="6">TH1-14</strain>
    </source>
</reference>
<proteinExistence type="predicted"/>
<organism evidence="5 6">
    <name type="scientific">Niveispirillum lacus</name>
    <dbReference type="NCBI Taxonomy" id="1981099"/>
    <lineage>
        <taxon>Bacteria</taxon>
        <taxon>Pseudomonadati</taxon>
        <taxon>Pseudomonadota</taxon>
        <taxon>Alphaproteobacteria</taxon>
        <taxon>Rhodospirillales</taxon>
        <taxon>Azospirillaceae</taxon>
        <taxon>Niveispirillum</taxon>
    </lineage>
</organism>
<evidence type="ECO:0000256" key="3">
    <source>
        <dbReference type="SAM" id="Phobius"/>
    </source>
</evidence>
<evidence type="ECO:0000256" key="1">
    <source>
        <dbReference type="ARBA" id="ARBA00012528"/>
    </source>
</evidence>
<dbReference type="Gene3D" id="3.30.70.270">
    <property type="match status" value="1"/>
</dbReference>
<keyword evidence="3" id="KW-0472">Membrane</keyword>
<keyword evidence="6" id="KW-1185">Reference proteome</keyword>
<dbReference type="EMBL" id="NOXU01000032">
    <property type="protein sequence ID" value="OYQ31712.1"/>
    <property type="molecule type" value="Genomic_DNA"/>
</dbReference>
<protein>
    <recommendedName>
        <fullName evidence="1">diguanylate cyclase</fullName>
        <ecNumber evidence="1">2.7.7.65</ecNumber>
    </recommendedName>
</protein>
<feature type="domain" description="GGDEF" evidence="4">
    <location>
        <begin position="253"/>
        <end position="386"/>
    </location>
</feature>
<sequence length="401" mass="43113">MMLLDLTSLCLANSMLTGVSALVLLCMRWQQAQMQGVGCWSMGQAAYSGGFLLLLLVDADPGPHAALPGFFVIFTGSLLTSFGLLRFFQAAGTTARRFLAVAASIVWTLLVIAMLIWDTTGPVLTLMPAIQILVSVTNILVLWHFGRGALRPPALALAIVFTLWALFCVVRLGFILVHGADTSVAMATLPSAVLVSTLVLTCHALGLVWLVVGRMQQHLLTQALTDPLTHALNRRGLEERGREHQSLAGRGGPPFALVTFDLDHFKLLNDTHGHMVGDTVLVRVVETVRQQLRPSDLVARLGGEEFCLLLPGSADTAAIAVADRIRRGIADLVIPSVTGPVSVTASFGVAWYGPHGKDWQTLLGAADQALYQAKHNGRNRVETARIDLVTPAVTLRLIGSR</sequence>
<feature type="transmembrane region" description="Helical" evidence="3">
    <location>
        <begin position="97"/>
        <end position="117"/>
    </location>
</feature>
<comment type="caution">
    <text evidence="5">The sequence shown here is derived from an EMBL/GenBank/DDBJ whole genome shotgun (WGS) entry which is preliminary data.</text>
</comment>
<feature type="transmembrane region" description="Helical" evidence="3">
    <location>
        <begin position="37"/>
        <end position="59"/>
    </location>
</feature>
<gene>
    <name evidence="5" type="ORF">CHU95_21495</name>
</gene>
<dbReference type="SUPFAM" id="SSF55073">
    <property type="entry name" value="Nucleotide cyclase"/>
    <property type="match status" value="1"/>
</dbReference>
<dbReference type="NCBIfam" id="TIGR00254">
    <property type="entry name" value="GGDEF"/>
    <property type="match status" value="1"/>
</dbReference>
<dbReference type="AlphaFoldDB" id="A0A255YR85"/>
<dbReference type="RefSeq" id="WP_094458403.1">
    <property type="nucleotide sequence ID" value="NZ_NOXU01000032.1"/>
</dbReference>
<dbReference type="InterPro" id="IPR000160">
    <property type="entry name" value="GGDEF_dom"/>
</dbReference>
<dbReference type="PROSITE" id="PS50887">
    <property type="entry name" value="GGDEF"/>
    <property type="match status" value="1"/>
</dbReference>
<dbReference type="PANTHER" id="PTHR45138">
    <property type="entry name" value="REGULATORY COMPONENTS OF SENSORY TRANSDUCTION SYSTEM"/>
    <property type="match status" value="1"/>
</dbReference>
<name>A0A255YR85_9PROT</name>
<accession>A0A255YR85</accession>
<dbReference type="CDD" id="cd01949">
    <property type="entry name" value="GGDEF"/>
    <property type="match status" value="1"/>
</dbReference>
<dbReference type="Proteomes" id="UP000216998">
    <property type="component" value="Unassembled WGS sequence"/>
</dbReference>
<dbReference type="GO" id="GO:0052621">
    <property type="term" value="F:diguanylate cyclase activity"/>
    <property type="evidence" value="ECO:0007669"/>
    <property type="project" value="UniProtKB-EC"/>
</dbReference>
<dbReference type="EC" id="2.7.7.65" evidence="1"/>